<evidence type="ECO:0000256" key="1">
    <source>
        <dbReference type="ARBA" id="ARBA00006242"/>
    </source>
</evidence>
<dbReference type="Proteomes" id="UP000230981">
    <property type="component" value="Unassembled WGS sequence"/>
</dbReference>
<keyword evidence="7" id="KW-1185">Reference proteome</keyword>
<gene>
    <name evidence="5 6" type="primary">rpsB</name>
    <name evidence="6" type="ORF">magtdc_25</name>
</gene>
<keyword evidence="2 5" id="KW-0689">Ribosomal protein</keyword>
<dbReference type="RefSeq" id="WP_146656718.1">
    <property type="nucleotide sequence ID" value="NZ_CM008789.1"/>
</dbReference>
<dbReference type="PANTHER" id="PTHR12534:SF0">
    <property type="entry name" value="SMALL RIBOSOMAL SUBUNIT PROTEIN US2M"/>
    <property type="match status" value="1"/>
</dbReference>
<sequence length="362" mass="42144">MFGDRISLTDINTFIVNGIHYDKKISLNKAILKPIMLGIWHDVGILNMNKIILSLESALNLIFTKISQGKRLLFIGNEHLDLNSIGYYLSNTNQYFVMKPIGGLLSNWNTFRTAKTWSTHYQERSIRTRDRRLSDFYHRKSSDIISLFANSSKLEELPDVIVLFCNEGSEVIIKDANTIGIPIIGVTSLESNLDGIKYPILINNDSKQAISFICKLFWNIIEKANMIWRKYLNESDTKNILNNIGKHKLNSVCLRFRKKFIEDKRLIISVYNNPNMIHKILDLNLENIFTLLRNYNKFTPLKVVVNNLKHKIISMLKTNDSRYVNLVLFVNKIIKDLEIMMALVKNKYNKYLLNNQVVTYRF</sequence>
<accession>A0ABX4MH30</accession>
<reference evidence="6" key="1">
    <citation type="submission" date="2017-09" db="EMBL/GenBank/DDBJ databases">
        <authorList>
            <person name="Campbell M.A."/>
            <person name="Lukasik P."/>
            <person name="Simon C."/>
            <person name="McCutcheon J.P."/>
        </authorList>
    </citation>
    <scope>NUCLEOTIDE SEQUENCE [LARGE SCALE GENOMIC DNA]</scope>
    <source>
        <strain evidence="6">MAGTDC</strain>
    </source>
</reference>
<dbReference type="Gene3D" id="3.40.50.10490">
    <property type="entry name" value="Glucose-6-phosphate isomerase like protein, domain 1"/>
    <property type="match status" value="1"/>
</dbReference>
<evidence type="ECO:0000256" key="3">
    <source>
        <dbReference type="ARBA" id="ARBA00023274"/>
    </source>
</evidence>
<dbReference type="Pfam" id="PF00318">
    <property type="entry name" value="Ribosomal_S2"/>
    <property type="match status" value="1"/>
</dbReference>
<comment type="caution">
    <text evidence="6">The sequence shown here is derived from an EMBL/GenBank/DDBJ whole genome shotgun (WGS) entry which is preliminary data.</text>
</comment>
<evidence type="ECO:0000313" key="6">
    <source>
        <dbReference type="EMBL" id="PIM96058.1"/>
    </source>
</evidence>
<protein>
    <recommendedName>
        <fullName evidence="4 5">Small ribosomal subunit protein uS2</fullName>
    </recommendedName>
</protein>
<evidence type="ECO:0000256" key="5">
    <source>
        <dbReference type="HAMAP-Rule" id="MF_00291"/>
    </source>
</evidence>
<dbReference type="InterPro" id="IPR023591">
    <property type="entry name" value="Ribosomal_uS2_flav_dom_sf"/>
</dbReference>
<keyword evidence="3 5" id="KW-0687">Ribonucleoprotein</keyword>
<dbReference type="EMBL" id="NXGO01000003">
    <property type="protein sequence ID" value="PIM96058.1"/>
    <property type="molecule type" value="Genomic_DNA"/>
</dbReference>
<dbReference type="HAMAP" id="MF_00291_B">
    <property type="entry name" value="Ribosomal_uS2_B"/>
    <property type="match status" value="1"/>
</dbReference>
<evidence type="ECO:0000256" key="2">
    <source>
        <dbReference type="ARBA" id="ARBA00022980"/>
    </source>
</evidence>
<comment type="similarity">
    <text evidence="1 5">Belongs to the universal ribosomal protein uS2 family.</text>
</comment>
<dbReference type="PANTHER" id="PTHR12534">
    <property type="entry name" value="30S RIBOSOMAL PROTEIN S2 PROKARYOTIC AND ORGANELLAR"/>
    <property type="match status" value="1"/>
</dbReference>
<dbReference type="Gene3D" id="1.10.287.610">
    <property type="entry name" value="Helix hairpin bin"/>
    <property type="match status" value="1"/>
</dbReference>
<dbReference type="SUPFAM" id="SSF52313">
    <property type="entry name" value="Ribosomal protein S2"/>
    <property type="match status" value="1"/>
</dbReference>
<dbReference type="InterPro" id="IPR001865">
    <property type="entry name" value="Ribosomal_uS2"/>
</dbReference>
<organism evidence="6 7">
    <name type="scientific">Candidatus Hodgkinia cicadicola</name>
    <dbReference type="NCBI Taxonomy" id="573658"/>
    <lineage>
        <taxon>Bacteria</taxon>
        <taxon>Pseudomonadati</taxon>
        <taxon>Pseudomonadota</taxon>
        <taxon>Alphaproteobacteria</taxon>
        <taxon>Hyphomicrobiales</taxon>
        <taxon>Candidatus Hodgkinia</taxon>
    </lineage>
</organism>
<name>A0ABX4MH30_9HYPH</name>
<dbReference type="NCBIfam" id="TIGR01011">
    <property type="entry name" value="rpsB_bact"/>
    <property type="match status" value="1"/>
</dbReference>
<evidence type="ECO:0000313" key="7">
    <source>
        <dbReference type="Proteomes" id="UP000230981"/>
    </source>
</evidence>
<evidence type="ECO:0000256" key="4">
    <source>
        <dbReference type="ARBA" id="ARBA00035256"/>
    </source>
</evidence>
<proteinExistence type="inferred from homology"/>
<dbReference type="InterPro" id="IPR005706">
    <property type="entry name" value="Ribosomal_uS2_bac/mit/plastid"/>
</dbReference>
<dbReference type="GO" id="GO:0005840">
    <property type="term" value="C:ribosome"/>
    <property type="evidence" value="ECO:0007669"/>
    <property type="project" value="UniProtKB-KW"/>
</dbReference>